<keyword evidence="2" id="KW-1185">Reference proteome</keyword>
<dbReference type="AlphaFoldDB" id="A0A1I7Y986"/>
<dbReference type="WBParaSite" id="L893_g1404.t1">
    <property type="protein sequence ID" value="L893_g1404.t1"/>
    <property type="gene ID" value="L893_g1404"/>
</dbReference>
<evidence type="ECO:0000256" key="1">
    <source>
        <dbReference type="SAM" id="MobiDB-lite"/>
    </source>
</evidence>
<protein>
    <submittedName>
        <fullName evidence="3">Uncharacterized protein</fullName>
    </submittedName>
</protein>
<evidence type="ECO:0000313" key="3">
    <source>
        <dbReference type="WBParaSite" id="L893_g1404.t1"/>
    </source>
</evidence>
<organism evidence="2 3">
    <name type="scientific">Steinernema glaseri</name>
    <dbReference type="NCBI Taxonomy" id="37863"/>
    <lineage>
        <taxon>Eukaryota</taxon>
        <taxon>Metazoa</taxon>
        <taxon>Ecdysozoa</taxon>
        <taxon>Nematoda</taxon>
        <taxon>Chromadorea</taxon>
        <taxon>Rhabditida</taxon>
        <taxon>Tylenchina</taxon>
        <taxon>Panagrolaimomorpha</taxon>
        <taxon>Strongyloidoidea</taxon>
        <taxon>Steinernematidae</taxon>
        <taxon>Steinernema</taxon>
    </lineage>
</organism>
<feature type="region of interest" description="Disordered" evidence="1">
    <location>
        <begin position="100"/>
        <end position="130"/>
    </location>
</feature>
<accession>A0A1I7Y986</accession>
<proteinExistence type="predicted"/>
<name>A0A1I7Y986_9BILA</name>
<evidence type="ECO:0000313" key="2">
    <source>
        <dbReference type="Proteomes" id="UP000095287"/>
    </source>
</evidence>
<dbReference type="Proteomes" id="UP000095287">
    <property type="component" value="Unplaced"/>
</dbReference>
<reference evidence="3" key="1">
    <citation type="submission" date="2016-11" db="UniProtKB">
        <authorList>
            <consortium name="WormBaseParasite"/>
        </authorList>
    </citation>
    <scope>IDENTIFICATION</scope>
</reference>
<sequence>MENKAIYHYEDGDHRLLQTMEHFRRAATAQRAVTKNAEIDLIGNTYPTQSNYELSTLQYTKRSSARKLCRSTHKTSRLIGVFVRQQVITAHKNILKTVPDHDSCSLEQPLGSGSGGSKPEVLLNREARAQ</sequence>